<sequence>MAARTGLILRLDSSESSPSDHSSLYKATLGASDELLKISKTTNEPGTGHDDGKPAHLPLPPLRSPAEPIEDTTNIAKRSGIVARPSQHRLCFSLDERELQSPCSGYRSDKIVEEPATPSEDSHINKTRLIPVPAIAPYPRPARVATPDGVPSWPGASTTSFVRRQPQISLRCAVIDWMHGRPGSGCTLRASISQLFRRKQKPAARPWRPPLSGHETFRFGLEGGHPFQSGAQVLGLENNVIDQRHTADKAVDRRRYGGYFAMSDRGMGGRIRIPSSNTPAREDMRAAATLPTARALTATAGIASPSSGSVSTRSPQRAAATFEQLSIGVTPKHLRSLRSDDSPHGTTRTRDLVQAFPAPPLPDVETHVARPKKSQKRISLFPFPTSTETTTTQGASLDAGLPIAASESFYEHLELVM</sequence>
<organism evidence="2 3">
    <name type="scientific">Cryoendolithus antarcticus</name>
    <dbReference type="NCBI Taxonomy" id="1507870"/>
    <lineage>
        <taxon>Eukaryota</taxon>
        <taxon>Fungi</taxon>
        <taxon>Dikarya</taxon>
        <taxon>Ascomycota</taxon>
        <taxon>Pezizomycotina</taxon>
        <taxon>Dothideomycetes</taxon>
        <taxon>Dothideomycetidae</taxon>
        <taxon>Cladosporiales</taxon>
        <taxon>Cladosporiaceae</taxon>
        <taxon>Cryoendolithus</taxon>
    </lineage>
</organism>
<accession>A0A1V8TIZ7</accession>
<proteinExistence type="predicted"/>
<evidence type="ECO:0000313" key="2">
    <source>
        <dbReference type="EMBL" id="OQO11211.1"/>
    </source>
</evidence>
<dbReference type="InParanoid" id="A0A1V8TIZ7"/>
<reference evidence="3" key="1">
    <citation type="submission" date="2017-03" db="EMBL/GenBank/DDBJ databases">
        <title>Genomes of endolithic fungi from Antarctica.</title>
        <authorList>
            <person name="Coleine C."/>
            <person name="Masonjones S."/>
            <person name="Stajich J.E."/>
        </authorList>
    </citation>
    <scope>NUCLEOTIDE SEQUENCE [LARGE SCALE GENOMIC DNA]</scope>
    <source>
        <strain evidence="3">CCFEE 5527</strain>
    </source>
</reference>
<feature type="region of interest" description="Disordered" evidence="1">
    <location>
        <begin position="1"/>
        <end position="24"/>
    </location>
</feature>
<dbReference type="EMBL" id="NAJO01000007">
    <property type="protein sequence ID" value="OQO11211.1"/>
    <property type="molecule type" value="Genomic_DNA"/>
</dbReference>
<evidence type="ECO:0000256" key="1">
    <source>
        <dbReference type="SAM" id="MobiDB-lite"/>
    </source>
</evidence>
<feature type="region of interest" description="Disordered" evidence="1">
    <location>
        <begin position="38"/>
        <end position="58"/>
    </location>
</feature>
<dbReference type="Proteomes" id="UP000192596">
    <property type="component" value="Unassembled WGS sequence"/>
</dbReference>
<dbReference type="OrthoDB" id="3907968at2759"/>
<feature type="region of interest" description="Disordered" evidence="1">
    <location>
        <begin position="354"/>
        <end position="394"/>
    </location>
</feature>
<comment type="caution">
    <text evidence="2">The sequence shown here is derived from an EMBL/GenBank/DDBJ whole genome shotgun (WGS) entry which is preliminary data.</text>
</comment>
<dbReference type="AlphaFoldDB" id="A0A1V8TIZ7"/>
<name>A0A1V8TIZ7_9PEZI</name>
<keyword evidence="3" id="KW-1185">Reference proteome</keyword>
<gene>
    <name evidence="2" type="ORF">B0A48_05467</name>
</gene>
<evidence type="ECO:0000313" key="3">
    <source>
        <dbReference type="Proteomes" id="UP000192596"/>
    </source>
</evidence>
<protein>
    <submittedName>
        <fullName evidence="2">Uncharacterized protein</fullName>
    </submittedName>
</protein>